<dbReference type="PANTHER" id="PTHR31676">
    <property type="entry name" value="T31J12.3 PROTEIN-RELATED"/>
    <property type="match status" value="1"/>
</dbReference>
<dbReference type="Proteomes" id="UP001165190">
    <property type="component" value="Unassembled WGS sequence"/>
</dbReference>
<dbReference type="Pfam" id="PF04398">
    <property type="entry name" value="DUF538"/>
    <property type="match status" value="1"/>
</dbReference>
<sequence length="147" mass="16730">MASSVIESHKENGEVYYGEEVCKQKLLELLQEISFPKGILPVEIIELSWNPSTGFVWAKLKNKKQHKFKQINKLVWYDKEISLFVENGSRSIKKLTGVKGKELFIWVSVSTMSIEDPSSGNISFAFPGGFKVEFPISAFELEEDPKK</sequence>
<dbReference type="PANTHER" id="PTHR31676:SF193">
    <property type="entry name" value="DUF538 FAMILY PROTEIN"/>
    <property type="match status" value="1"/>
</dbReference>
<dbReference type="SUPFAM" id="SSF141562">
    <property type="entry name" value="At5g01610-like"/>
    <property type="match status" value="1"/>
</dbReference>
<evidence type="ECO:0000313" key="1">
    <source>
        <dbReference type="EMBL" id="GMI72940.1"/>
    </source>
</evidence>
<proteinExistence type="predicted"/>
<accession>A0A9W7HBS2</accession>
<dbReference type="AlphaFoldDB" id="A0A9W7HBS2"/>
<dbReference type="Gene3D" id="2.30.240.10">
    <property type="entry name" value="At5g01610-like"/>
    <property type="match status" value="1"/>
</dbReference>
<evidence type="ECO:0000313" key="2">
    <source>
        <dbReference type="Proteomes" id="UP001165190"/>
    </source>
</evidence>
<comment type="caution">
    <text evidence="1">The sequence shown here is derived from an EMBL/GenBank/DDBJ whole genome shotgun (WGS) entry which is preliminary data.</text>
</comment>
<keyword evidence="2" id="KW-1185">Reference proteome</keyword>
<gene>
    <name evidence="1" type="ORF">HRI_000963300</name>
</gene>
<evidence type="ECO:0008006" key="3">
    <source>
        <dbReference type="Google" id="ProtNLM"/>
    </source>
</evidence>
<dbReference type="InterPro" id="IPR007493">
    <property type="entry name" value="DUF538"/>
</dbReference>
<organism evidence="1 2">
    <name type="scientific">Hibiscus trionum</name>
    <name type="common">Flower of an hour</name>
    <dbReference type="NCBI Taxonomy" id="183268"/>
    <lineage>
        <taxon>Eukaryota</taxon>
        <taxon>Viridiplantae</taxon>
        <taxon>Streptophyta</taxon>
        <taxon>Embryophyta</taxon>
        <taxon>Tracheophyta</taxon>
        <taxon>Spermatophyta</taxon>
        <taxon>Magnoliopsida</taxon>
        <taxon>eudicotyledons</taxon>
        <taxon>Gunneridae</taxon>
        <taxon>Pentapetalae</taxon>
        <taxon>rosids</taxon>
        <taxon>malvids</taxon>
        <taxon>Malvales</taxon>
        <taxon>Malvaceae</taxon>
        <taxon>Malvoideae</taxon>
        <taxon>Hibiscus</taxon>
    </lineage>
</organism>
<name>A0A9W7HBS2_HIBTR</name>
<dbReference type="EMBL" id="BSYR01000010">
    <property type="protein sequence ID" value="GMI72940.1"/>
    <property type="molecule type" value="Genomic_DNA"/>
</dbReference>
<dbReference type="OrthoDB" id="1885001at2759"/>
<dbReference type="InterPro" id="IPR036758">
    <property type="entry name" value="At5g01610-like"/>
</dbReference>
<protein>
    <recommendedName>
        <fullName evidence="3">DUF538 family protein</fullName>
    </recommendedName>
</protein>
<reference evidence="1" key="1">
    <citation type="submission" date="2023-05" db="EMBL/GenBank/DDBJ databases">
        <title>Genome and transcriptome analyses reveal genes involved in the formation of fine ridges on petal epidermal cells in Hibiscus trionum.</title>
        <authorList>
            <person name="Koshimizu S."/>
            <person name="Masuda S."/>
            <person name="Ishii T."/>
            <person name="Shirasu K."/>
            <person name="Hoshino A."/>
            <person name="Arita M."/>
        </authorList>
    </citation>
    <scope>NUCLEOTIDE SEQUENCE</scope>
    <source>
        <strain evidence="1">Hamamatsu line</strain>
    </source>
</reference>